<proteinExistence type="inferred from homology"/>
<dbReference type="SUPFAM" id="SSF48179">
    <property type="entry name" value="6-phosphogluconate dehydrogenase C-terminal domain-like"/>
    <property type="match status" value="1"/>
</dbReference>
<dbReference type="Pfam" id="PF03721">
    <property type="entry name" value="UDPG_MGDP_dh_N"/>
    <property type="match status" value="1"/>
</dbReference>
<dbReference type="STRING" id="37928.SAMN04489742_0618"/>
<dbReference type="InterPro" id="IPR036291">
    <property type="entry name" value="NAD(P)-bd_dom_sf"/>
</dbReference>
<dbReference type="Pfam" id="PF00984">
    <property type="entry name" value="UDPG_MGDP_dh"/>
    <property type="match status" value="1"/>
</dbReference>
<dbReference type="InterPro" id="IPR014027">
    <property type="entry name" value="UDP-Glc/GDP-Man_DH_C"/>
</dbReference>
<dbReference type="InterPro" id="IPR008927">
    <property type="entry name" value="6-PGluconate_DH-like_C_sf"/>
</dbReference>
<dbReference type="EMBL" id="FNKH01000002">
    <property type="protein sequence ID" value="SDQ32012.1"/>
    <property type="molecule type" value="Genomic_DNA"/>
</dbReference>
<dbReference type="AlphaFoldDB" id="A0A1H0ZXA9"/>
<dbReference type="SUPFAM" id="SSF52413">
    <property type="entry name" value="UDP-glucose/GDP-mannose dehydrogenase C-terminal domain"/>
    <property type="match status" value="1"/>
</dbReference>
<feature type="domain" description="UDP-glucose/GDP-mannose dehydrogenase C-terminal" evidence="4">
    <location>
        <begin position="358"/>
        <end position="450"/>
    </location>
</feature>
<dbReference type="SUPFAM" id="SSF51735">
    <property type="entry name" value="NAD(P)-binding Rossmann-fold domains"/>
    <property type="match status" value="1"/>
</dbReference>
<dbReference type="PIRSF" id="PIRSF500136">
    <property type="entry name" value="UDP_ManNAc_DH"/>
    <property type="match status" value="1"/>
</dbReference>
<evidence type="ECO:0000256" key="2">
    <source>
        <dbReference type="ARBA" id="ARBA00023027"/>
    </source>
</evidence>
<dbReference type="GO" id="GO:0016616">
    <property type="term" value="F:oxidoreductase activity, acting on the CH-OH group of donors, NAD or NADP as acceptor"/>
    <property type="evidence" value="ECO:0007669"/>
    <property type="project" value="InterPro"/>
</dbReference>
<evidence type="ECO:0000256" key="3">
    <source>
        <dbReference type="PIRNR" id="PIRNR000124"/>
    </source>
</evidence>
<dbReference type="SMART" id="SM00984">
    <property type="entry name" value="UDPG_MGDP_dh_C"/>
    <property type="match status" value="1"/>
</dbReference>
<dbReference type="PANTHER" id="PTHR43491">
    <property type="entry name" value="UDP-N-ACETYL-D-MANNOSAMINE DEHYDROGENASE"/>
    <property type="match status" value="1"/>
</dbReference>
<dbReference type="Pfam" id="PF03720">
    <property type="entry name" value="UDPG_MGDP_dh_C"/>
    <property type="match status" value="1"/>
</dbReference>
<reference evidence="5 6" key="1">
    <citation type="submission" date="2016-10" db="EMBL/GenBank/DDBJ databases">
        <authorList>
            <person name="de Groot N.N."/>
        </authorList>
    </citation>
    <scope>NUCLEOTIDE SEQUENCE [LARGE SCALE GENOMIC DNA]</scope>
    <source>
        <strain evidence="5 6">DSM 20117</strain>
    </source>
</reference>
<keyword evidence="6" id="KW-1185">Reference proteome</keyword>
<dbReference type="Gene3D" id="3.40.50.720">
    <property type="entry name" value="NAD(P)-binding Rossmann-like Domain"/>
    <property type="match status" value="2"/>
</dbReference>
<dbReference type="InterPro" id="IPR001732">
    <property type="entry name" value="UDP-Glc/GDP-Man_DH_N"/>
</dbReference>
<dbReference type="InterPro" id="IPR014026">
    <property type="entry name" value="UDP-Glc/GDP-Man_DH_dimer"/>
</dbReference>
<gene>
    <name evidence="5" type="ORF">SAMN04489742_0618</name>
</gene>
<dbReference type="InterPro" id="IPR017476">
    <property type="entry name" value="UDP-Glc/GDP-Man"/>
</dbReference>
<dbReference type="OrthoDB" id="5193947at2"/>
<keyword evidence="1" id="KW-0560">Oxidoreductase</keyword>
<name>A0A1H0ZXA9_9MICC</name>
<dbReference type="PIRSF" id="PIRSF000124">
    <property type="entry name" value="UDPglc_GDPman_dh"/>
    <property type="match status" value="1"/>
</dbReference>
<dbReference type="InterPro" id="IPR036220">
    <property type="entry name" value="UDP-Glc/GDP-Man_DH_C_sf"/>
</dbReference>
<dbReference type="Proteomes" id="UP000181917">
    <property type="component" value="Unassembled WGS sequence"/>
</dbReference>
<dbReference type="InterPro" id="IPR028359">
    <property type="entry name" value="UDP_ManNAc/GlcNAc_DH"/>
</dbReference>
<dbReference type="GO" id="GO:0051287">
    <property type="term" value="F:NAD binding"/>
    <property type="evidence" value="ECO:0007669"/>
    <property type="project" value="InterPro"/>
</dbReference>
<protein>
    <submittedName>
        <fullName evidence="5">Nucleotide sugar dehydrogenase</fullName>
    </submittedName>
</protein>
<evidence type="ECO:0000256" key="1">
    <source>
        <dbReference type="ARBA" id="ARBA00023002"/>
    </source>
</evidence>
<dbReference type="PANTHER" id="PTHR43491:SF1">
    <property type="entry name" value="UDP-N-ACETYL-D-MANNOSAMINE DEHYDROGENASE"/>
    <property type="match status" value="1"/>
</dbReference>
<comment type="similarity">
    <text evidence="3">Belongs to the UDP-glucose/GDP-mannose dehydrogenase family.</text>
</comment>
<sequence length="457" mass="49210">MTLQDPRLRPPDSLTAAPRVAGRTFKALPEMYITPVRKTDFEFDVAIVGLGYVGLPTSLAFHEAGYRVLGLDVSELRLQTIRQQRADLLAGDRERLSRALGDSGYELTSDPVQLKRAAAVVIAVPTPVDSYLVPDLGILRRACATVVTSAVPGQLLMLTSTTYVGSTKDMLADPLAARGLLPGTDVHVAFSPERINPGVDTFSQEEVPRVVGGVTPVCGEHAAALLGKYVPNVHVVPTAEAAEMTKLVENTFRAVNIALANEFADICTALGIQVMDVIDAADTKPFGFMRFTPGPGVGGHCIPCDPHYLLWQLRRNRLNAPVIEQAMHGIAARPHRVVDRTRKILSDTDHGLAGARILVAGVAYKPDVEDLRESPALEILAGLAAEGAVVGYVDPLIGELNHEGLELRSVTDPKMFGAHVVIMHTAHSNFDLGWLADVPTVLDTTYRLPLTANTVRL</sequence>
<evidence type="ECO:0000313" key="5">
    <source>
        <dbReference type="EMBL" id="SDQ32012.1"/>
    </source>
</evidence>
<dbReference type="RefSeq" id="WP_083339527.1">
    <property type="nucleotide sequence ID" value="NZ_CP018863.1"/>
</dbReference>
<dbReference type="GO" id="GO:0016628">
    <property type="term" value="F:oxidoreductase activity, acting on the CH-CH group of donors, NAD or NADP as acceptor"/>
    <property type="evidence" value="ECO:0007669"/>
    <property type="project" value="InterPro"/>
</dbReference>
<dbReference type="NCBIfam" id="TIGR03026">
    <property type="entry name" value="NDP-sugDHase"/>
    <property type="match status" value="1"/>
</dbReference>
<organism evidence="5 6">
    <name type="scientific">Crystallibacter crystallopoietes</name>
    <dbReference type="NCBI Taxonomy" id="37928"/>
    <lineage>
        <taxon>Bacteria</taxon>
        <taxon>Bacillati</taxon>
        <taxon>Actinomycetota</taxon>
        <taxon>Actinomycetes</taxon>
        <taxon>Micrococcales</taxon>
        <taxon>Micrococcaceae</taxon>
        <taxon>Crystallibacter</taxon>
    </lineage>
</organism>
<dbReference type="GO" id="GO:0000271">
    <property type="term" value="P:polysaccharide biosynthetic process"/>
    <property type="evidence" value="ECO:0007669"/>
    <property type="project" value="InterPro"/>
</dbReference>
<keyword evidence="2" id="KW-0520">NAD</keyword>
<evidence type="ECO:0000313" key="6">
    <source>
        <dbReference type="Proteomes" id="UP000181917"/>
    </source>
</evidence>
<accession>A0A1H0ZXA9</accession>
<evidence type="ECO:0000259" key="4">
    <source>
        <dbReference type="SMART" id="SM00984"/>
    </source>
</evidence>